<dbReference type="SUPFAM" id="SSF51735">
    <property type="entry name" value="NAD(P)-binding Rossmann-fold domains"/>
    <property type="match status" value="1"/>
</dbReference>
<dbReference type="PANTHER" id="PTHR45024">
    <property type="entry name" value="DEHYDROGENASES, SHORT CHAIN"/>
    <property type="match status" value="1"/>
</dbReference>
<reference evidence="4 5" key="1">
    <citation type="submission" date="2023-07" db="EMBL/GenBank/DDBJ databases">
        <title>Sorghum-associated microbial communities from plants grown in Nebraska, USA.</title>
        <authorList>
            <person name="Schachtman D."/>
        </authorList>
    </citation>
    <scope>NUCLEOTIDE SEQUENCE [LARGE SCALE GENOMIC DNA]</scope>
    <source>
        <strain evidence="4 5">DS1001</strain>
    </source>
</reference>
<dbReference type="FunFam" id="3.40.50.720:FF:000084">
    <property type="entry name" value="Short-chain dehydrogenase reductase"/>
    <property type="match status" value="1"/>
</dbReference>
<evidence type="ECO:0000256" key="2">
    <source>
        <dbReference type="ARBA" id="ARBA00023002"/>
    </source>
</evidence>
<organism evidence="4 5">
    <name type="scientific">Pseudarthrobacter niigatensis</name>
    <dbReference type="NCBI Taxonomy" id="369935"/>
    <lineage>
        <taxon>Bacteria</taxon>
        <taxon>Bacillati</taxon>
        <taxon>Actinomycetota</taxon>
        <taxon>Actinomycetes</taxon>
        <taxon>Micrococcales</taxon>
        <taxon>Micrococcaceae</taxon>
        <taxon>Pseudarthrobacter</taxon>
    </lineage>
</organism>
<comment type="caution">
    <text evidence="4">The sequence shown here is derived from an EMBL/GenBank/DDBJ whole genome shotgun (WGS) entry which is preliminary data.</text>
</comment>
<sequence>MSLNGKVAIVTGSGQGLGLAYARELARQGAAVVINDVNADTAAQAVAQIEADGGRATAVVVPVGTTDAAKALVAGAVDTFGRLDILVTNAGILRDKSLLKMTDEDFDLVINVHLKGTFTCVREAYAYFKEHNVAGRIITIGSPTGQRGNFGQTNYAAAKAGIVGMVRTWALEMKKAGVTVNSVIPVAATAMTKTVPYFQKAVEADERGEAMPSFFRHDLGFGTADDVSGLVAFLASDEAATITGQAIGAGGDRLQVWTHPEPATTEYREGGWSYEALQENAGQLFTAETLQSYGEEFLPLPEDLKPAQPAEAR</sequence>
<keyword evidence="2 4" id="KW-0560">Oxidoreductase</keyword>
<dbReference type="Pfam" id="PF00106">
    <property type="entry name" value="adh_short"/>
    <property type="match status" value="1"/>
</dbReference>
<dbReference type="PANTHER" id="PTHR45024:SF2">
    <property type="entry name" value="SCP2 DOMAIN-CONTAINING PROTEIN"/>
    <property type="match status" value="1"/>
</dbReference>
<dbReference type="Proteomes" id="UP001239267">
    <property type="component" value="Unassembled WGS sequence"/>
</dbReference>
<dbReference type="GO" id="GO:0004316">
    <property type="term" value="F:3-oxoacyl-[acyl-carrier-protein] reductase (NADPH) activity"/>
    <property type="evidence" value="ECO:0007669"/>
    <property type="project" value="UniProtKB-EC"/>
</dbReference>
<comment type="similarity">
    <text evidence="1 3">Belongs to the short-chain dehydrogenases/reductases (SDR) family.</text>
</comment>
<dbReference type="EC" id="1.1.1.100" evidence="4"/>
<evidence type="ECO:0000256" key="3">
    <source>
        <dbReference type="RuleBase" id="RU000363"/>
    </source>
</evidence>
<evidence type="ECO:0000313" key="5">
    <source>
        <dbReference type="Proteomes" id="UP001239267"/>
    </source>
</evidence>
<gene>
    <name evidence="4" type="ORF">J2T23_001698</name>
</gene>
<dbReference type="InterPro" id="IPR020904">
    <property type="entry name" value="Sc_DH/Rdtase_CS"/>
</dbReference>
<dbReference type="EMBL" id="JAUSTB010000004">
    <property type="protein sequence ID" value="MDQ0145806.1"/>
    <property type="molecule type" value="Genomic_DNA"/>
</dbReference>
<name>A0AAJ1SW46_9MICC</name>
<dbReference type="RefSeq" id="WP_307358880.1">
    <property type="nucleotide sequence ID" value="NZ_JAUSTB010000004.1"/>
</dbReference>
<keyword evidence="5" id="KW-1185">Reference proteome</keyword>
<proteinExistence type="inferred from homology"/>
<dbReference type="PRINTS" id="PR00081">
    <property type="entry name" value="GDHRDH"/>
</dbReference>
<protein>
    <submittedName>
        <fullName evidence="4">3-oxoacyl-[acyl-carrier protein] reductase</fullName>
        <ecNumber evidence="4">1.1.1.100</ecNumber>
    </submittedName>
</protein>
<dbReference type="InterPro" id="IPR036291">
    <property type="entry name" value="NAD(P)-bd_dom_sf"/>
</dbReference>
<dbReference type="AlphaFoldDB" id="A0AAJ1SW46"/>
<dbReference type="PRINTS" id="PR00080">
    <property type="entry name" value="SDRFAMILY"/>
</dbReference>
<dbReference type="PROSITE" id="PS00061">
    <property type="entry name" value="ADH_SHORT"/>
    <property type="match status" value="1"/>
</dbReference>
<evidence type="ECO:0000256" key="1">
    <source>
        <dbReference type="ARBA" id="ARBA00006484"/>
    </source>
</evidence>
<evidence type="ECO:0000313" key="4">
    <source>
        <dbReference type="EMBL" id="MDQ0145806.1"/>
    </source>
</evidence>
<dbReference type="Gene3D" id="3.40.50.720">
    <property type="entry name" value="NAD(P)-binding Rossmann-like Domain"/>
    <property type="match status" value="1"/>
</dbReference>
<dbReference type="InterPro" id="IPR002347">
    <property type="entry name" value="SDR_fam"/>
</dbReference>
<accession>A0AAJ1SW46</accession>
<dbReference type="InterPro" id="IPR051687">
    <property type="entry name" value="Peroxisomal_Beta-Oxidation"/>
</dbReference>